<dbReference type="OrthoDB" id="9803968at2"/>
<dbReference type="STRING" id="1821621.A8C75_06950"/>
<dbReference type="FunFam" id="3.30.300.30:FF:000017">
    <property type="entry name" value="Acyl-CoA synthetase short-chain family member 3"/>
    <property type="match status" value="1"/>
</dbReference>
<dbReference type="PROSITE" id="PS00455">
    <property type="entry name" value="AMP_BINDING"/>
    <property type="match status" value="1"/>
</dbReference>
<dbReference type="Gene3D" id="3.30.300.30">
    <property type="match status" value="1"/>
</dbReference>
<evidence type="ECO:0000259" key="2">
    <source>
        <dbReference type="Pfam" id="PF00501"/>
    </source>
</evidence>
<dbReference type="Gene3D" id="3.40.50.12780">
    <property type="entry name" value="N-terminal domain of ligase-like"/>
    <property type="match status" value="1"/>
</dbReference>
<dbReference type="PANTHER" id="PTHR43347">
    <property type="entry name" value="ACYL-COA SYNTHETASE"/>
    <property type="match status" value="1"/>
</dbReference>
<dbReference type="InterPro" id="IPR032387">
    <property type="entry name" value="ACAS_N"/>
</dbReference>
<dbReference type="RefSeq" id="WP_067379897.1">
    <property type="nucleotide sequence ID" value="NZ_CP015839.1"/>
</dbReference>
<dbReference type="EMBL" id="CP015839">
    <property type="protein sequence ID" value="ANG62255.1"/>
    <property type="molecule type" value="Genomic_DNA"/>
</dbReference>
<sequence>MDYTDAYRQSLEDPQAYWAQQAEQIAWFKKPVTIVEETPQGSHCWFADGELNSCYLALDWQIEQGRGDQVALYYDSPVSGVKQAISYTELLGQVARFAGALKTLGVGKGDRVVIYMPMVPEAAVAMLACARLGAVHSVVFGGFAANELAVRIDDAKPRLILTASCGIEMDKTIAYKPLVDKAIALATHKPAHTLVLQRPLLRAEMRAPQDLDWHEVQRGVESAACVPVKGADPLYILYTSGTTGQPKGIVRDNGGHAVALLYALRNVYGMAPGDVWWGASDIGWVVGHSFIVYGPLMGGCSAVFYEGKPVRTPDAGAYWRVIEDYGVNAMFCAPTAFRAVRKEDPEGRLSQAYDLSSLKRLFVAGEKLDSSTHDWLAGLLGVPVMDHWWQTETGWPMTSAMTGWDNPSAPRLGSTNKPIPGYDIRVLDGDGEEVATGESGNICVRLPMPPGVTWSIWNQPERFADAYLRLFPGYYHTGDGGFKDEDGYVFITGRTDDVINVSGHRLSTGEMEEVVSGHPAVAECAVIGVQDALKGQLPVGLVVLKSGEDIDGARLEAELVQRVREQVGALACFRRVLVVQRLPKTRSGKILRAILRKIAVGDSYQAPSTIDDASILPEISSAMQQAGLV</sequence>
<evidence type="ECO:0000259" key="3">
    <source>
        <dbReference type="Pfam" id="PF13193"/>
    </source>
</evidence>
<dbReference type="Pfam" id="PF16177">
    <property type="entry name" value="ACAS_N"/>
    <property type="match status" value="1"/>
</dbReference>
<feature type="domain" description="AMP-binding enzyme C-terminal" evidence="3">
    <location>
        <begin position="510"/>
        <end position="589"/>
    </location>
</feature>
<reference evidence="6" key="1">
    <citation type="submission" date="2016-05" db="EMBL/GenBank/DDBJ databases">
        <authorList>
            <person name="Baek K."/>
            <person name="Yang S.-J."/>
        </authorList>
    </citation>
    <scope>NUCLEOTIDE SEQUENCE [LARGE SCALE GENOMIC DNA]</scope>
    <source>
        <strain evidence="6">ST58-10</strain>
    </source>
</reference>
<dbReference type="InterPro" id="IPR025110">
    <property type="entry name" value="AMP-bd_C"/>
</dbReference>
<dbReference type="Pfam" id="PF00501">
    <property type="entry name" value="AMP-binding"/>
    <property type="match status" value="1"/>
</dbReference>
<dbReference type="SUPFAM" id="SSF56801">
    <property type="entry name" value="Acetyl-CoA synthetase-like"/>
    <property type="match status" value="1"/>
</dbReference>
<dbReference type="PANTHER" id="PTHR43347:SF3">
    <property type="entry name" value="ACYL-COA SYNTHETASE SHORT-CHAIN FAMILY MEMBER 3, MITOCHONDRIAL"/>
    <property type="match status" value="1"/>
</dbReference>
<keyword evidence="6" id="KW-1185">Reference proteome</keyword>
<feature type="domain" description="Acetyl-coenzyme A synthetase N-terminal" evidence="4">
    <location>
        <begin position="3"/>
        <end position="56"/>
    </location>
</feature>
<dbReference type="KEGG" id="mars:A8C75_06950"/>
<dbReference type="InterPro" id="IPR000873">
    <property type="entry name" value="AMP-dep_synth/lig_dom"/>
</dbReference>
<accession>A0A1A9EWK2</accession>
<gene>
    <name evidence="5" type="primary">prpE</name>
    <name evidence="5" type="ORF">A8C75_06950</name>
</gene>
<dbReference type="Proteomes" id="UP000078070">
    <property type="component" value="Chromosome"/>
</dbReference>
<evidence type="ECO:0000313" key="5">
    <source>
        <dbReference type="EMBL" id="ANG62255.1"/>
    </source>
</evidence>
<organism evidence="5 6">
    <name type="scientific">Marinobacterium aestuarii</name>
    <dbReference type="NCBI Taxonomy" id="1821621"/>
    <lineage>
        <taxon>Bacteria</taxon>
        <taxon>Pseudomonadati</taxon>
        <taxon>Pseudomonadota</taxon>
        <taxon>Gammaproteobacteria</taxon>
        <taxon>Oceanospirillales</taxon>
        <taxon>Oceanospirillaceae</taxon>
        <taxon>Marinobacterium</taxon>
    </lineage>
</organism>
<evidence type="ECO:0000259" key="4">
    <source>
        <dbReference type="Pfam" id="PF16177"/>
    </source>
</evidence>
<feature type="domain" description="AMP-dependent synthetase/ligase" evidence="2">
    <location>
        <begin position="61"/>
        <end position="447"/>
    </location>
</feature>
<reference evidence="5 6" key="2">
    <citation type="journal article" date="2018" name="Int. J. Syst. Evol. Microbiol.">
        <title>Marinobacterium aestuarii sp. nov., a benzene-degrading marine bacterium isolated from estuary sediment.</title>
        <authorList>
            <person name="Bae S.S."/>
            <person name="Jung J."/>
            <person name="Chung D."/>
            <person name="Baek K."/>
        </authorList>
    </citation>
    <scope>NUCLEOTIDE SEQUENCE [LARGE SCALE GENOMIC DNA]</scope>
    <source>
        <strain evidence="5 6">ST58-10</strain>
    </source>
</reference>
<protein>
    <submittedName>
        <fullName evidence="5">Propionyl-CoA synthetase</fullName>
    </submittedName>
</protein>
<comment type="similarity">
    <text evidence="1">Belongs to the ATP-dependent AMP-binding enzyme family.</text>
</comment>
<evidence type="ECO:0000256" key="1">
    <source>
        <dbReference type="ARBA" id="ARBA00006432"/>
    </source>
</evidence>
<dbReference type="InterPro" id="IPR045851">
    <property type="entry name" value="AMP-bd_C_sf"/>
</dbReference>
<dbReference type="Pfam" id="PF13193">
    <property type="entry name" value="AMP-binding_C"/>
    <property type="match status" value="1"/>
</dbReference>
<name>A0A1A9EWK2_9GAMM</name>
<dbReference type="AlphaFoldDB" id="A0A1A9EWK2"/>
<evidence type="ECO:0000313" key="6">
    <source>
        <dbReference type="Proteomes" id="UP000078070"/>
    </source>
</evidence>
<dbReference type="InterPro" id="IPR020845">
    <property type="entry name" value="AMP-binding_CS"/>
</dbReference>
<proteinExistence type="inferred from homology"/>
<dbReference type="InterPro" id="IPR042099">
    <property type="entry name" value="ANL_N_sf"/>
</dbReference>
<dbReference type="CDD" id="cd05967">
    <property type="entry name" value="PrpE"/>
    <property type="match status" value="1"/>
</dbReference>
<dbReference type="GO" id="GO:0050218">
    <property type="term" value="F:propionate-CoA ligase activity"/>
    <property type="evidence" value="ECO:0007669"/>
    <property type="project" value="TreeGrafter"/>
</dbReference>